<dbReference type="GO" id="GO:0005886">
    <property type="term" value="C:plasma membrane"/>
    <property type="evidence" value="ECO:0007669"/>
    <property type="project" value="UniProtKB-SubCell"/>
</dbReference>
<keyword evidence="2 10" id="KW-1003">Cell membrane</keyword>
<dbReference type="AlphaFoldDB" id="A7MTD4"/>
<evidence type="ECO:0000256" key="6">
    <source>
        <dbReference type="ARBA" id="ARBA00022989"/>
    </source>
</evidence>
<comment type="function">
    <text evidence="8 10 11">Involved in peptidoglycan biosynthesis. Transports lipid-linked peptidoglycan precursors from the inner to the outer leaflet of the cytoplasmic membrane.</text>
</comment>
<feature type="transmembrane region" description="Helical" evidence="10">
    <location>
        <begin position="410"/>
        <end position="429"/>
    </location>
</feature>
<evidence type="ECO:0000256" key="5">
    <source>
        <dbReference type="ARBA" id="ARBA00022984"/>
    </source>
</evidence>
<protein>
    <recommendedName>
        <fullName evidence="10">Probable lipid II flippase MurJ</fullName>
    </recommendedName>
</protein>
<reference evidence="12 13" key="1">
    <citation type="submission" date="2007-08" db="EMBL/GenBank/DDBJ databases">
        <authorList>
            <consortium name="The Vibrio harveyi Genome Sequencing Project"/>
            <person name="Bassler B."/>
            <person name="Clifton S.W."/>
            <person name="Fulton L."/>
            <person name="Delehaunty K."/>
            <person name="Fronick C."/>
            <person name="Harrison M."/>
            <person name="Markivic C."/>
            <person name="Fulton R."/>
            <person name="Tin-Wollam A.-M."/>
            <person name="Shah N."/>
            <person name="Pepin K."/>
            <person name="Nash W."/>
            <person name="Thiruvilangam P."/>
            <person name="Bhonagiri V."/>
            <person name="Waters C."/>
            <person name="Tu K.C."/>
            <person name="Irgon J."/>
            <person name="Wilson R.K."/>
        </authorList>
    </citation>
    <scope>NUCLEOTIDE SEQUENCE [LARGE SCALE GENOMIC DNA]</scope>
    <source>
        <strain evidence="13">ATCC BAA-1116 / BB120</strain>
    </source>
</reference>
<feature type="transmembrane region" description="Helical" evidence="10">
    <location>
        <begin position="157"/>
        <end position="178"/>
    </location>
</feature>
<dbReference type="InterPro" id="IPR004268">
    <property type="entry name" value="MurJ"/>
</dbReference>
<dbReference type="CDD" id="cd13123">
    <property type="entry name" value="MATE_MurJ_like"/>
    <property type="match status" value="1"/>
</dbReference>
<dbReference type="InterPro" id="IPR051050">
    <property type="entry name" value="Lipid_II_flippase_MurJ/MviN"/>
</dbReference>
<keyword evidence="10" id="KW-0997">Cell inner membrane</keyword>
<dbReference type="GO" id="GO:0009252">
    <property type="term" value="P:peptidoglycan biosynthetic process"/>
    <property type="evidence" value="ECO:0007669"/>
    <property type="project" value="UniProtKB-UniRule"/>
</dbReference>
<evidence type="ECO:0000256" key="3">
    <source>
        <dbReference type="ARBA" id="ARBA00022692"/>
    </source>
</evidence>
<comment type="subcellular location">
    <subcellularLocation>
        <location evidence="10">Cell inner membrane</location>
        <topology evidence="10">Multi-pass membrane protein</topology>
    </subcellularLocation>
    <subcellularLocation>
        <location evidence="1">Cell membrane</location>
        <topology evidence="1">Multi-pass membrane protein</topology>
    </subcellularLocation>
</comment>
<feature type="transmembrane region" description="Helical" evidence="10">
    <location>
        <begin position="481"/>
        <end position="501"/>
    </location>
</feature>
<feature type="transmembrane region" description="Helical" evidence="10">
    <location>
        <begin position="129"/>
        <end position="150"/>
    </location>
</feature>
<dbReference type="PIRSF" id="PIRSF002869">
    <property type="entry name" value="MviN"/>
    <property type="match status" value="1"/>
</dbReference>
<keyword evidence="5 10" id="KW-0573">Peptidoglycan synthesis</keyword>
<evidence type="ECO:0000256" key="4">
    <source>
        <dbReference type="ARBA" id="ARBA00022960"/>
    </source>
</evidence>
<dbReference type="GO" id="GO:0034204">
    <property type="term" value="P:lipid translocation"/>
    <property type="evidence" value="ECO:0007669"/>
    <property type="project" value="TreeGrafter"/>
</dbReference>
<feature type="transmembrane region" description="Helical" evidence="10">
    <location>
        <begin position="80"/>
        <end position="109"/>
    </location>
</feature>
<dbReference type="GO" id="GO:0008360">
    <property type="term" value="P:regulation of cell shape"/>
    <property type="evidence" value="ECO:0007669"/>
    <property type="project" value="UniProtKB-UniRule"/>
</dbReference>
<comment type="similarity">
    <text evidence="9 10 11">Belongs to the MurJ/MviN family.</text>
</comment>
<dbReference type="Pfam" id="PF03023">
    <property type="entry name" value="MurJ"/>
    <property type="match status" value="1"/>
</dbReference>
<dbReference type="NCBIfam" id="TIGR01695">
    <property type="entry name" value="murJ_mviN"/>
    <property type="match status" value="1"/>
</dbReference>
<proteinExistence type="inferred from homology"/>
<evidence type="ECO:0000256" key="2">
    <source>
        <dbReference type="ARBA" id="ARBA00022475"/>
    </source>
</evidence>
<evidence type="ECO:0000256" key="1">
    <source>
        <dbReference type="ARBA" id="ARBA00004651"/>
    </source>
</evidence>
<name>A7MTD4_VIBC1</name>
<evidence type="ECO:0000256" key="11">
    <source>
        <dbReference type="PIRNR" id="PIRNR002869"/>
    </source>
</evidence>
<keyword evidence="10 11" id="KW-0961">Cell wall biogenesis/degradation</keyword>
<keyword evidence="7 10" id="KW-0472">Membrane</keyword>
<dbReference type="KEGG" id="vha:VIBHAR_00978"/>
<feature type="transmembrane region" description="Helical" evidence="10">
    <location>
        <begin position="232"/>
        <end position="254"/>
    </location>
</feature>
<keyword evidence="6 10" id="KW-1133">Transmembrane helix</keyword>
<dbReference type="PATRIC" id="fig|338187.25.peg.1643"/>
<feature type="transmembrane region" description="Helical" evidence="10">
    <location>
        <begin position="20"/>
        <end position="37"/>
    </location>
</feature>
<evidence type="ECO:0000313" key="12">
    <source>
        <dbReference type="EMBL" id="ABU69977.1"/>
    </source>
</evidence>
<evidence type="ECO:0000256" key="10">
    <source>
        <dbReference type="HAMAP-Rule" id="MF_02078"/>
    </source>
</evidence>
<keyword evidence="3 10" id="KW-0812">Transmembrane</keyword>
<dbReference type="HAMAP" id="MF_02078">
    <property type="entry name" value="MurJ_MviN"/>
    <property type="match status" value="1"/>
</dbReference>
<feature type="transmembrane region" description="Helical" evidence="10">
    <location>
        <begin position="274"/>
        <end position="292"/>
    </location>
</feature>
<keyword evidence="4 10" id="KW-0133">Cell shape</keyword>
<evidence type="ECO:0000256" key="8">
    <source>
        <dbReference type="ARBA" id="ARBA00060041"/>
    </source>
</evidence>
<dbReference type="Proteomes" id="UP000008152">
    <property type="component" value="Chromosome I"/>
</dbReference>
<gene>
    <name evidence="10" type="primary">murJ</name>
    <name evidence="12" type="ordered locus">VIBHAR_00978</name>
</gene>
<keyword evidence="10 11" id="KW-0813">Transport</keyword>
<dbReference type="EMBL" id="CP000789">
    <property type="protein sequence ID" value="ABU69977.1"/>
    <property type="molecule type" value="Genomic_DNA"/>
</dbReference>
<dbReference type="PANTHER" id="PTHR47019">
    <property type="entry name" value="LIPID II FLIPPASE MURJ"/>
    <property type="match status" value="1"/>
</dbReference>
<dbReference type="PRINTS" id="PR01806">
    <property type="entry name" value="VIRFACTRMVIN"/>
</dbReference>
<dbReference type="GO" id="GO:0071555">
    <property type="term" value="P:cell wall organization"/>
    <property type="evidence" value="ECO:0007669"/>
    <property type="project" value="UniProtKB-UniRule"/>
</dbReference>
<organism evidence="12 13">
    <name type="scientific">Vibrio campbellii (strain ATCC BAA-1116)</name>
    <dbReference type="NCBI Taxonomy" id="2902295"/>
    <lineage>
        <taxon>Bacteria</taxon>
        <taxon>Pseudomonadati</taxon>
        <taxon>Pseudomonadota</taxon>
        <taxon>Gammaproteobacteria</taxon>
        <taxon>Vibrionales</taxon>
        <taxon>Vibrionaceae</taxon>
        <taxon>Vibrio</taxon>
    </lineage>
</organism>
<evidence type="ECO:0000256" key="9">
    <source>
        <dbReference type="ARBA" id="ARBA00061532"/>
    </source>
</evidence>
<accession>A7MTD4</accession>
<feature type="transmembrane region" description="Helical" evidence="10">
    <location>
        <begin position="383"/>
        <end position="404"/>
    </location>
</feature>
<feature type="transmembrane region" description="Helical" evidence="10">
    <location>
        <begin position="441"/>
        <end position="461"/>
    </location>
</feature>
<evidence type="ECO:0000313" key="13">
    <source>
        <dbReference type="Proteomes" id="UP000008152"/>
    </source>
</evidence>
<evidence type="ECO:0000256" key="7">
    <source>
        <dbReference type="ARBA" id="ARBA00023136"/>
    </source>
</evidence>
<dbReference type="GO" id="GO:0015648">
    <property type="term" value="F:lipid-linked peptidoglycan transporter activity"/>
    <property type="evidence" value="ECO:0007669"/>
    <property type="project" value="UniProtKB-UniRule"/>
</dbReference>
<comment type="pathway">
    <text evidence="10">Cell wall biogenesis; peptidoglycan biosynthesis.</text>
</comment>
<sequence>MIVSAMTLISRVLGLVRDVVVANLMGAGASADVFFFANKIPNFLRRLFAEGAFSQAFVPVLTESHAQGDMDKTRELIARAAGTLGVIVSIVTILGVLGSGVVTALFGFGWFLDWMHGGPAAEKFELASVMLKITFPYLWFITFVALSGAILNTLGKFAVSSFTPVFLNVMIILAAWFISPQLSQPEIGLAIGVLLGGLVQFLFQIPFLIKAGVMVKPKWGWRDPGVVKIRTLMIPALFGVSVSQINLLFDTFIASFLQTGSISWLYYSDRLLEFPLGLFGIAIATVILPALSRKHVDAHSEGFAHTMDWGVRMVTLLGIPAMLGLMVLAKPMLMVLFMRGEFSPQDVHQASLSLLAYASGLLNFMLIKVLAPGYYSRQDTKTPVKYGIIAMVTNMVFNAIFAYFYGYVGLAIATALSAFVNMALLYRGLHIAGVYQITKRTVLFIIRLVIAGAAMVAAILWQLEDMSVWLGWSFAHRSGVLGMLVGLGAVVYLAVVFLLGMRLKDLKAGTE</sequence>
<dbReference type="UniPathway" id="UPA00219"/>
<dbReference type="PANTHER" id="PTHR47019:SF1">
    <property type="entry name" value="LIPID II FLIPPASE MURJ"/>
    <property type="match status" value="1"/>
</dbReference>
<feature type="transmembrane region" description="Helical" evidence="10">
    <location>
        <begin position="313"/>
        <end position="338"/>
    </location>
</feature>
<feature type="transmembrane region" description="Helical" evidence="10">
    <location>
        <begin position="190"/>
        <end position="211"/>
    </location>
</feature>
<feature type="transmembrane region" description="Helical" evidence="10">
    <location>
        <begin position="350"/>
        <end position="371"/>
    </location>
</feature>